<evidence type="ECO:0000313" key="4">
    <source>
        <dbReference type="Proteomes" id="UP001162640"/>
    </source>
</evidence>
<comment type="caution">
    <text evidence="3">The sequence shown here is derived from an EMBL/GenBank/DDBJ whole genome shotgun (WGS) entry which is preliminary data.</text>
</comment>
<feature type="transmembrane region" description="Helical" evidence="1">
    <location>
        <begin position="41"/>
        <end position="59"/>
    </location>
</feature>
<feature type="domain" description="Sphingomyelin synthase-like" evidence="2">
    <location>
        <begin position="1"/>
        <end position="58"/>
    </location>
</feature>
<accession>A0A9W7EQY1</accession>
<protein>
    <recommendedName>
        <fullName evidence="2">Sphingomyelin synthase-like domain-containing protein</fullName>
    </recommendedName>
</protein>
<dbReference type="InterPro" id="IPR025749">
    <property type="entry name" value="Sphingomyelin_synth-like_dom"/>
</dbReference>
<reference evidence="4" key="1">
    <citation type="journal article" date="2023" name="Commun. Biol.">
        <title>Genome analysis of Parmales, the sister group of diatoms, reveals the evolutionary specialization of diatoms from phago-mixotrophs to photoautotrophs.</title>
        <authorList>
            <person name="Ban H."/>
            <person name="Sato S."/>
            <person name="Yoshikawa S."/>
            <person name="Yamada K."/>
            <person name="Nakamura Y."/>
            <person name="Ichinomiya M."/>
            <person name="Sato N."/>
            <person name="Blanc-Mathieu R."/>
            <person name="Endo H."/>
            <person name="Kuwata A."/>
            <person name="Ogata H."/>
        </authorList>
    </citation>
    <scope>NUCLEOTIDE SEQUENCE [LARGE SCALE GENOMIC DNA]</scope>
</reference>
<evidence type="ECO:0000313" key="3">
    <source>
        <dbReference type="EMBL" id="GMH87527.1"/>
    </source>
</evidence>
<sequence>MFALLSLITIIKYFRSKFLTILMSILVLIMIPFTLASRKHYSIDVLTSCYIVPIMYEILWMKFPDVCTRCHMKKRYGLEFQRNPNSENSEDSFILIVGDKVYGVSIDQLPNDFREEVRPKKLNR</sequence>
<dbReference type="EMBL" id="BLQM01000396">
    <property type="protein sequence ID" value="GMH87527.1"/>
    <property type="molecule type" value="Genomic_DNA"/>
</dbReference>
<feature type="transmembrane region" description="Helical" evidence="1">
    <location>
        <begin position="18"/>
        <end position="35"/>
    </location>
</feature>
<evidence type="ECO:0000259" key="2">
    <source>
        <dbReference type="Pfam" id="PF14360"/>
    </source>
</evidence>
<evidence type="ECO:0000256" key="1">
    <source>
        <dbReference type="SAM" id="Phobius"/>
    </source>
</evidence>
<keyword evidence="1" id="KW-1133">Transmembrane helix</keyword>
<keyword evidence="1" id="KW-0812">Transmembrane</keyword>
<dbReference type="Proteomes" id="UP001162640">
    <property type="component" value="Unassembled WGS sequence"/>
</dbReference>
<keyword evidence="1" id="KW-0472">Membrane</keyword>
<proteinExistence type="predicted"/>
<gene>
    <name evidence="3" type="ORF">TL16_g10883</name>
</gene>
<name>A0A9W7EQY1_9STRA</name>
<dbReference type="AlphaFoldDB" id="A0A9W7EQY1"/>
<dbReference type="Pfam" id="PF14360">
    <property type="entry name" value="PAP2_C"/>
    <property type="match status" value="1"/>
</dbReference>
<organism evidence="3 4">
    <name type="scientific">Triparma laevis f. inornata</name>
    <dbReference type="NCBI Taxonomy" id="1714386"/>
    <lineage>
        <taxon>Eukaryota</taxon>
        <taxon>Sar</taxon>
        <taxon>Stramenopiles</taxon>
        <taxon>Ochrophyta</taxon>
        <taxon>Bolidophyceae</taxon>
        <taxon>Parmales</taxon>
        <taxon>Triparmaceae</taxon>
        <taxon>Triparma</taxon>
    </lineage>
</organism>